<gene>
    <name evidence="2" type="ORF">I542_4802</name>
</gene>
<name>A0A829QQ26_9MYCO</name>
<evidence type="ECO:0000313" key="3">
    <source>
        <dbReference type="Proteomes" id="UP000021210"/>
    </source>
</evidence>
<feature type="region of interest" description="Disordered" evidence="1">
    <location>
        <begin position="1"/>
        <end position="50"/>
    </location>
</feature>
<dbReference type="AlphaFoldDB" id="A0A829QQ26"/>
<dbReference type="Proteomes" id="UP000021210">
    <property type="component" value="Unassembled WGS sequence"/>
</dbReference>
<reference evidence="2 3" key="1">
    <citation type="submission" date="2013-12" db="EMBL/GenBank/DDBJ databases">
        <authorList>
            <person name="Zelazny A."/>
            <person name="Olivier K."/>
            <person name="Holland S."/>
            <person name="Lenaerts A."/>
            <person name="Ordway D."/>
            <person name="DeGroote M.A."/>
            <person name="Parker T."/>
            <person name="Sizemore C."/>
            <person name="Tallon L.J."/>
            <person name="Sadzewicz L.K."/>
            <person name="Sengamalay N."/>
            <person name="Fraser C.M."/>
            <person name="Hine E."/>
            <person name="Shefchek K.A."/>
            <person name="Das S.P."/>
            <person name="Tettelin H."/>
        </authorList>
    </citation>
    <scope>NUCLEOTIDE SEQUENCE [LARGE SCALE GENOMIC DNA]</scope>
    <source>
        <strain evidence="2 3">1948</strain>
    </source>
</reference>
<protein>
    <submittedName>
        <fullName evidence="2">Uncharacterized protein</fullName>
    </submittedName>
</protein>
<evidence type="ECO:0000256" key="1">
    <source>
        <dbReference type="SAM" id="MobiDB-lite"/>
    </source>
</evidence>
<dbReference type="EMBL" id="JAOH01000002">
    <property type="protein sequence ID" value="EUA64626.1"/>
    <property type="molecule type" value="Genomic_DNA"/>
</dbReference>
<sequence>MIDRHVTQTIHGAPLIPRFPTMSPTISSDQAGDVQLLGGRRRAPSTGRGS</sequence>
<comment type="caution">
    <text evidence="2">The sequence shown here is derived from an EMBL/GenBank/DDBJ whole genome shotgun (WGS) entry which is preliminary data.</text>
</comment>
<evidence type="ECO:0000313" key="2">
    <source>
        <dbReference type="EMBL" id="EUA64626.1"/>
    </source>
</evidence>
<organism evidence="2 3">
    <name type="scientific">Mycobacteroides abscessus 1948</name>
    <dbReference type="NCBI Taxonomy" id="1299323"/>
    <lineage>
        <taxon>Bacteria</taxon>
        <taxon>Bacillati</taxon>
        <taxon>Actinomycetota</taxon>
        <taxon>Actinomycetes</taxon>
        <taxon>Mycobacteriales</taxon>
        <taxon>Mycobacteriaceae</taxon>
        <taxon>Mycobacteroides</taxon>
        <taxon>Mycobacteroides abscessus</taxon>
    </lineage>
</organism>
<accession>A0A829QQ26</accession>
<proteinExistence type="predicted"/>